<evidence type="ECO:0008006" key="2">
    <source>
        <dbReference type="Google" id="ProtNLM"/>
    </source>
</evidence>
<proteinExistence type="predicted"/>
<dbReference type="EMBL" id="BARS01003259">
    <property type="protein sequence ID" value="GAF80086.1"/>
    <property type="molecule type" value="Genomic_DNA"/>
</dbReference>
<sequence length="421" mass="48154">MYGPSLELINYARRFNANWVVVASIGHKTPKWPLDDPPVFMPEYEKLAPFRKPFRGRIAKRRKDIRELIRAAKKAGMKAIFHAYEPSLPDGFQQAYPRLHCKAGNQYAKKAPGLAEDIREVCVSRPEVREALAVKVAETCRALPDLDGYMYSNNEGSTRTQVWHRCERCKDIPFSRMMKHLDDAMTEGIRRSGKNIRLFNRCWGTHETQQQYWLNLKMRAEFGVAELQDKSWLPEYVESHRPANMRFNPKRDIPAFVRMLKGGQTAFVYKATWADVNLHHPLNPWMGKYGGHDEICEFSFEHCVRGPRNFHIMGREMQRRARLCRRKGVEGICCVPINWGAHDSNRVSAHPSKWSLNELNVFLFAALVADPDANLQKAAGNYLRRRYGSKLPGELAVMLLDTENVAANAMNLGGPRVSGGG</sequence>
<feature type="non-terminal residue" evidence="1">
    <location>
        <position position="421"/>
    </location>
</feature>
<protein>
    <recommendedName>
        <fullName evidence="2">Glycosyl hydrolase-like 10 domain-containing protein</fullName>
    </recommendedName>
</protein>
<comment type="caution">
    <text evidence="1">The sequence shown here is derived from an EMBL/GenBank/DDBJ whole genome shotgun (WGS) entry which is preliminary data.</text>
</comment>
<accession>X0SY93</accession>
<gene>
    <name evidence="1" type="ORF">S01H1_06298</name>
</gene>
<name>X0SY93_9ZZZZ</name>
<dbReference type="AlphaFoldDB" id="X0SY93"/>
<evidence type="ECO:0000313" key="1">
    <source>
        <dbReference type="EMBL" id="GAF80086.1"/>
    </source>
</evidence>
<reference evidence="1" key="1">
    <citation type="journal article" date="2014" name="Front. Microbiol.">
        <title>High frequency of phylogenetically diverse reductive dehalogenase-homologous genes in deep subseafloor sedimentary metagenomes.</title>
        <authorList>
            <person name="Kawai M."/>
            <person name="Futagami T."/>
            <person name="Toyoda A."/>
            <person name="Takaki Y."/>
            <person name="Nishi S."/>
            <person name="Hori S."/>
            <person name="Arai W."/>
            <person name="Tsubouchi T."/>
            <person name="Morono Y."/>
            <person name="Uchiyama I."/>
            <person name="Ito T."/>
            <person name="Fujiyama A."/>
            <person name="Inagaki F."/>
            <person name="Takami H."/>
        </authorList>
    </citation>
    <scope>NUCLEOTIDE SEQUENCE</scope>
    <source>
        <strain evidence="1">Expedition CK06-06</strain>
    </source>
</reference>
<organism evidence="1">
    <name type="scientific">marine sediment metagenome</name>
    <dbReference type="NCBI Taxonomy" id="412755"/>
    <lineage>
        <taxon>unclassified sequences</taxon>
        <taxon>metagenomes</taxon>
        <taxon>ecological metagenomes</taxon>
    </lineage>
</organism>